<evidence type="ECO:0000313" key="3">
    <source>
        <dbReference type="Proteomes" id="UP000176510"/>
    </source>
</evidence>
<dbReference type="SUPFAM" id="SSF51735">
    <property type="entry name" value="NAD(P)-binding Rossmann-fold domains"/>
    <property type="match status" value="1"/>
</dbReference>
<sequence>MLEKMIVVGAGHAWRKFYRQTVTNLEIELLGTVDPAVEDGNADGGWHVRTVQDIPQDAIANDVVVMVLTPDHYPVIAELAGRGFKNILCEKPLVSRASEIEKLEELVKTHELKLYAIDFYLPKMFGLQVALGLVKRGDLRRGWVAVSNPEADGQAMLGEIEGVGVQVLEAGDFCLPDIASRPYLANDKEIGGMVLDLITHACGPLHQARLLENWQVLNASLARLSTVTSGHLVPVADTSTEVEMYVTALLEANGVPVHLVFGKVPIATGGLWALEIRGKKGMFFTGLRTGQPAVLVGNDGKVVTFLLKMTTYEFVVREALLYFNGLLPGFDGNYGAFLTSIKVGQAILAKYGER</sequence>
<dbReference type="Gene3D" id="3.40.50.720">
    <property type="entry name" value="NAD(P)-binding Rossmann-like Domain"/>
    <property type="match status" value="1"/>
</dbReference>
<accession>A0A1G2LAH8</accession>
<name>A0A1G2LAH8_9BACT</name>
<dbReference type="EMBL" id="MHQR01000012">
    <property type="protein sequence ID" value="OHA07832.1"/>
    <property type="molecule type" value="Genomic_DNA"/>
</dbReference>
<dbReference type="InterPro" id="IPR000683">
    <property type="entry name" value="Gfo/Idh/MocA-like_OxRdtase_N"/>
</dbReference>
<dbReference type="GO" id="GO:0000166">
    <property type="term" value="F:nucleotide binding"/>
    <property type="evidence" value="ECO:0007669"/>
    <property type="project" value="InterPro"/>
</dbReference>
<dbReference type="InterPro" id="IPR036291">
    <property type="entry name" value="NAD(P)-bd_dom_sf"/>
</dbReference>
<evidence type="ECO:0000259" key="1">
    <source>
        <dbReference type="Pfam" id="PF01408"/>
    </source>
</evidence>
<organism evidence="2 3">
    <name type="scientific">Candidatus Sungbacteria bacterium RIFCSPLOWO2_01_FULL_54_21</name>
    <dbReference type="NCBI Taxonomy" id="1802279"/>
    <lineage>
        <taxon>Bacteria</taxon>
        <taxon>Candidatus Sungiibacteriota</taxon>
    </lineage>
</organism>
<proteinExistence type="predicted"/>
<feature type="domain" description="Gfo/Idh/MocA-like oxidoreductase N-terminal" evidence="1">
    <location>
        <begin position="5"/>
        <end position="114"/>
    </location>
</feature>
<evidence type="ECO:0000313" key="2">
    <source>
        <dbReference type="EMBL" id="OHA07832.1"/>
    </source>
</evidence>
<protein>
    <recommendedName>
        <fullName evidence="1">Gfo/Idh/MocA-like oxidoreductase N-terminal domain-containing protein</fullName>
    </recommendedName>
</protein>
<gene>
    <name evidence="2" type="ORF">A3B34_02220</name>
</gene>
<reference evidence="2 3" key="1">
    <citation type="journal article" date="2016" name="Nat. Commun.">
        <title>Thousands of microbial genomes shed light on interconnected biogeochemical processes in an aquifer system.</title>
        <authorList>
            <person name="Anantharaman K."/>
            <person name="Brown C.T."/>
            <person name="Hug L.A."/>
            <person name="Sharon I."/>
            <person name="Castelle C.J."/>
            <person name="Probst A.J."/>
            <person name="Thomas B.C."/>
            <person name="Singh A."/>
            <person name="Wilkins M.J."/>
            <person name="Karaoz U."/>
            <person name="Brodie E.L."/>
            <person name="Williams K.H."/>
            <person name="Hubbard S.S."/>
            <person name="Banfield J.F."/>
        </authorList>
    </citation>
    <scope>NUCLEOTIDE SEQUENCE [LARGE SCALE GENOMIC DNA]</scope>
</reference>
<dbReference type="Proteomes" id="UP000176510">
    <property type="component" value="Unassembled WGS sequence"/>
</dbReference>
<comment type="caution">
    <text evidence="2">The sequence shown here is derived from an EMBL/GenBank/DDBJ whole genome shotgun (WGS) entry which is preliminary data.</text>
</comment>
<dbReference type="AlphaFoldDB" id="A0A1G2LAH8"/>
<dbReference type="Pfam" id="PF01408">
    <property type="entry name" value="GFO_IDH_MocA"/>
    <property type="match status" value="1"/>
</dbReference>